<accession>A0A0G1BPX1</accession>
<organism evidence="1 2">
    <name type="scientific">Candidatus Kuenenbacteria bacterium GW2011_GWA2_42_15</name>
    <dbReference type="NCBI Taxonomy" id="1618677"/>
    <lineage>
        <taxon>Bacteria</taxon>
        <taxon>Candidatus Kueneniibacteriota</taxon>
    </lineage>
</organism>
<gene>
    <name evidence="1" type="ORF">UV02_C0066G0009</name>
</gene>
<name>A0A0G1BPX1_9BACT</name>
<protein>
    <recommendedName>
        <fullName evidence="3">TRL-like protein family</fullName>
    </recommendedName>
</protein>
<evidence type="ECO:0008006" key="3">
    <source>
        <dbReference type="Google" id="ProtNLM"/>
    </source>
</evidence>
<dbReference type="AlphaFoldDB" id="A0A0G1BPX1"/>
<evidence type="ECO:0000313" key="1">
    <source>
        <dbReference type="EMBL" id="KKS39538.1"/>
    </source>
</evidence>
<sequence length="105" mass="11677">MIKKAIIISFLIINLTSCIGYYDLKGMDPSLNQTVGHKVDSDIAIKKGEACITSVLLLFAFGDSSIEKAKREGYIKKITSVETSYKHFLLYIPVFQRGCTVVRGI</sequence>
<reference evidence="1 2" key="1">
    <citation type="journal article" date="2015" name="Nature">
        <title>rRNA introns, odd ribosomes, and small enigmatic genomes across a large radiation of phyla.</title>
        <authorList>
            <person name="Brown C.T."/>
            <person name="Hug L.A."/>
            <person name="Thomas B.C."/>
            <person name="Sharon I."/>
            <person name="Castelle C.J."/>
            <person name="Singh A."/>
            <person name="Wilkins M.J."/>
            <person name="Williams K.H."/>
            <person name="Banfield J.F."/>
        </authorList>
    </citation>
    <scope>NUCLEOTIDE SEQUENCE [LARGE SCALE GENOMIC DNA]</scope>
</reference>
<dbReference type="Pfam" id="PF13146">
    <property type="entry name" value="TRL"/>
    <property type="match status" value="1"/>
</dbReference>
<dbReference type="Proteomes" id="UP000034516">
    <property type="component" value="Unassembled WGS sequence"/>
</dbReference>
<dbReference type="EMBL" id="LCCW01000066">
    <property type="protein sequence ID" value="KKS39538.1"/>
    <property type="molecule type" value="Genomic_DNA"/>
</dbReference>
<comment type="caution">
    <text evidence="1">The sequence shown here is derived from an EMBL/GenBank/DDBJ whole genome shotgun (WGS) entry which is preliminary data.</text>
</comment>
<proteinExistence type="predicted"/>
<evidence type="ECO:0000313" key="2">
    <source>
        <dbReference type="Proteomes" id="UP000034516"/>
    </source>
</evidence>
<dbReference type="InterPro" id="IPR025113">
    <property type="entry name" value="TRL-like"/>
</dbReference>